<evidence type="ECO:0000256" key="2">
    <source>
        <dbReference type="ARBA" id="ARBA00022729"/>
    </source>
</evidence>
<feature type="region of interest" description="Disordered" evidence="4">
    <location>
        <begin position="28"/>
        <end position="57"/>
    </location>
</feature>
<organism evidence="7 8">
    <name type="scientific">Segniliparus rugosus (strain ATCC BAA-974 / DSM 45345 / CCUG 50838 / CIP 108380 / JCM 13579 / CDC 945)</name>
    <dbReference type="NCBI Taxonomy" id="679197"/>
    <lineage>
        <taxon>Bacteria</taxon>
        <taxon>Bacillati</taxon>
        <taxon>Actinomycetota</taxon>
        <taxon>Actinomycetes</taxon>
        <taxon>Mycobacteriales</taxon>
        <taxon>Segniliparaceae</taxon>
        <taxon>Segniliparus</taxon>
    </lineage>
</organism>
<keyword evidence="3" id="KW-0378">Hydrolase</keyword>
<dbReference type="InterPro" id="IPR051601">
    <property type="entry name" value="Serine_prot/Carboxylest_S33"/>
</dbReference>
<sequence>MRRTARALRWAALGTAAALGMAACAAPSGQQAGQRRHEQASAQAPSSPPPAPFEPAPVVWGPCDGGVARPGERFELACAEVVVPLDYDRPDGKKIAIAISRTRAKAAHDPLGPLLMNPGGPGSPGLSTGPILAGEMPAAVAERFDVIGFDPRGVGRSGQLNCVDATAIDTLAGLPDLRGAGAPARAEAAQRAVSQACAAALGPALAFYSTVDTARDMESIRRALAAPKISYLGFSYGTFLGAVYAHLYPGAVRAMVLDSPVDFTRPRAEFFEGVASSSEEVFDQFAAWAARGPDAARLRDLRPRLAALIARDARAVDVRDVFGKLRRYEQWPRLADVLASALDGQRPPPPKPPSPQGASALRTVWCDDQPPALRVRTDEAARFAREWPERSPIFGASFANQSFPGLLDCAGWPEPAHPAGPGLISGTGAPPLLVVSGLHDPNTPHRWAQAFVAEVDSAVLLSTQRPGHAQYLGQSAARGCLNRGVEDYLTELRLPAEGTVCPIDG</sequence>
<dbReference type="Gene3D" id="3.40.50.1820">
    <property type="entry name" value="alpha/beta hydrolase"/>
    <property type="match status" value="1"/>
</dbReference>
<dbReference type="InterPro" id="IPR000073">
    <property type="entry name" value="AB_hydrolase_1"/>
</dbReference>
<evidence type="ECO:0000256" key="4">
    <source>
        <dbReference type="SAM" id="MobiDB-lite"/>
    </source>
</evidence>
<name>U1LMR5_SEGRC</name>
<proteinExistence type="inferred from homology"/>
<gene>
    <name evidence="7" type="ORF">HMPREF9336_04132</name>
</gene>
<protein>
    <recommendedName>
        <fullName evidence="6">AB hydrolase-1 domain-containing protein</fullName>
    </recommendedName>
</protein>
<comment type="caution">
    <text evidence="7">The sequence shown here is derived from an EMBL/GenBank/DDBJ whole genome shotgun (WGS) entry which is preliminary data.</text>
</comment>
<accession>U1LMR5</accession>
<feature type="chain" id="PRO_5004614381" description="AB hydrolase-1 domain-containing protein" evidence="5">
    <location>
        <begin position="26"/>
        <end position="505"/>
    </location>
</feature>
<keyword evidence="8" id="KW-1185">Reference proteome</keyword>
<evidence type="ECO:0000256" key="1">
    <source>
        <dbReference type="ARBA" id="ARBA00010088"/>
    </source>
</evidence>
<dbReference type="PANTHER" id="PTHR43248:SF29">
    <property type="entry name" value="TRIPEPTIDYL AMINOPEPTIDASE"/>
    <property type="match status" value="1"/>
</dbReference>
<dbReference type="STRING" id="679197.HMPREF9336_04132"/>
<feature type="signal peptide" evidence="5">
    <location>
        <begin position="1"/>
        <end position="25"/>
    </location>
</feature>
<reference evidence="7 8" key="1">
    <citation type="journal article" date="2011" name="Stand. Genomic Sci.">
        <title>High quality draft genome sequence of Segniliparus rugosus CDC 945(T)= (ATCC BAA-974(T)).</title>
        <authorList>
            <person name="Earl A.M."/>
            <person name="Desjardins C.A."/>
            <person name="Fitzgerald M.G."/>
            <person name="Arachchi H.M."/>
            <person name="Zeng Q."/>
            <person name="Mehta T."/>
            <person name="Griggs A."/>
            <person name="Birren B.W."/>
            <person name="Toney N.C."/>
            <person name="Carr J."/>
            <person name="Posey J."/>
            <person name="Butler W.R."/>
        </authorList>
    </citation>
    <scope>NUCLEOTIDE SEQUENCE [LARGE SCALE GENOMIC DNA]</scope>
    <source>
        <strain evidence="8">ATCC BAA-974 / DSM 45345 / CCUG 50838 / CIP 108380 / JCM 13579 / CDC 945</strain>
    </source>
</reference>
<evidence type="ECO:0000259" key="6">
    <source>
        <dbReference type="Pfam" id="PF00561"/>
    </source>
</evidence>
<dbReference type="Proteomes" id="UP000004816">
    <property type="component" value="Unassembled WGS sequence"/>
</dbReference>
<dbReference type="AlphaFoldDB" id="U1LMR5"/>
<keyword evidence="2 5" id="KW-0732">Signal</keyword>
<dbReference type="InterPro" id="IPR029058">
    <property type="entry name" value="AB_hydrolase_fold"/>
</dbReference>
<dbReference type="EMBL" id="ACZI02000002">
    <property type="protein sequence ID" value="ERG69241.1"/>
    <property type="molecule type" value="Genomic_DNA"/>
</dbReference>
<dbReference type="Pfam" id="PF00561">
    <property type="entry name" value="Abhydrolase_1"/>
    <property type="match status" value="1"/>
</dbReference>
<feature type="compositionally biased region" description="Pro residues" evidence="4">
    <location>
        <begin position="46"/>
        <end position="55"/>
    </location>
</feature>
<evidence type="ECO:0000256" key="3">
    <source>
        <dbReference type="ARBA" id="ARBA00022801"/>
    </source>
</evidence>
<dbReference type="SUPFAM" id="SSF53474">
    <property type="entry name" value="alpha/beta-Hydrolases"/>
    <property type="match status" value="1"/>
</dbReference>
<dbReference type="eggNOG" id="COG0596">
    <property type="taxonomic scope" value="Bacteria"/>
</dbReference>
<dbReference type="OrthoDB" id="3252468at2"/>
<evidence type="ECO:0000256" key="5">
    <source>
        <dbReference type="SAM" id="SignalP"/>
    </source>
</evidence>
<dbReference type="PROSITE" id="PS51257">
    <property type="entry name" value="PROKAR_LIPOPROTEIN"/>
    <property type="match status" value="1"/>
</dbReference>
<dbReference type="RefSeq" id="WP_021030078.1">
    <property type="nucleotide sequence ID" value="NZ_KI391953.1"/>
</dbReference>
<feature type="domain" description="AB hydrolase-1" evidence="6">
    <location>
        <begin position="113"/>
        <end position="445"/>
    </location>
</feature>
<dbReference type="PANTHER" id="PTHR43248">
    <property type="entry name" value="2-SUCCINYL-6-HYDROXY-2,4-CYCLOHEXADIENE-1-CARBOXYLATE SYNTHASE"/>
    <property type="match status" value="1"/>
</dbReference>
<dbReference type="HOGENOM" id="CLU_013364_3_1_11"/>
<feature type="compositionally biased region" description="Pro residues" evidence="4">
    <location>
        <begin position="346"/>
        <end position="355"/>
    </location>
</feature>
<evidence type="ECO:0000313" key="8">
    <source>
        <dbReference type="Proteomes" id="UP000004816"/>
    </source>
</evidence>
<feature type="region of interest" description="Disordered" evidence="4">
    <location>
        <begin position="341"/>
        <end position="360"/>
    </location>
</feature>
<evidence type="ECO:0000313" key="7">
    <source>
        <dbReference type="EMBL" id="ERG69241.1"/>
    </source>
</evidence>
<dbReference type="GO" id="GO:0016787">
    <property type="term" value="F:hydrolase activity"/>
    <property type="evidence" value="ECO:0007669"/>
    <property type="project" value="UniProtKB-KW"/>
</dbReference>
<comment type="similarity">
    <text evidence="1">Belongs to the peptidase S33 family.</text>
</comment>